<dbReference type="InterPro" id="IPR000873">
    <property type="entry name" value="AMP-dep_synth/lig_dom"/>
</dbReference>
<dbReference type="GO" id="GO:0016874">
    <property type="term" value="F:ligase activity"/>
    <property type="evidence" value="ECO:0007669"/>
    <property type="project" value="UniProtKB-KW"/>
</dbReference>
<dbReference type="EMBL" id="JTCM02000039">
    <property type="protein sequence ID" value="NEU74338.1"/>
    <property type="molecule type" value="Genomic_DNA"/>
</dbReference>
<dbReference type="PANTHER" id="PTHR22754:SF32">
    <property type="entry name" value="DISCO-INTERACTING PROTEIN 2"/>
    <property type="match status" value="1"/>
</dbReference>
<dbReference type="AlphaFoldDB" id="A0A846HBQ1"/>
<keyword evidence="4" id="KW-0443">Lipid metabolism</keyword>
<dbReference type="Pfam" id="PF00501">
    <property type="entry name" value="AMP-binding"/>
    <property type="match status" value="1"/>
</dbReference>
<dbReference type="SUPFAM" id="SSF47336">
    <property type="entry name" value="ACP-like"/>
    <property type="match status" value="1"/>
</dbReference>
<dbReference type="GO" id="GO:0071766">
    <property type="term" value="P:Actinobacterium-type cell wall biogenesis"/>
    <property type="evidence" value="ECO:0007669"/>
    <property type="project" value="UniProtKB-ARBA"/>
</dbReference>
<dbReference type="PANTHER" id="PTHR22754">
    <property type="entry name" value="DISCO-INTERACTING PROTEIN 2 DIP2 -RELATED"/>
    <property type="match status" value="1"/>
</dbReference>
<dbReference type="SUPFAM" id="SSF56801">
    <property type="entry name" value="Acetyl-CoA synthetase-like"/>
    <property type="match status" value="1"/>
</dbReference>
<dbReference type="PROSITE" id="PS00455">
    <property type="entry name" value="AMP_BINDING"/>
    <property type="match status" value="1"/>
</dbReference>
<dbReference type="SUPFAM" id="SSF52266">
    <property type="entry name" value="SGNH hydrolase"/>
    <property type="match status" value="1"/>
</dbReference>
<keyword evidence="5" id="KW-1133">Transmembrane helix</keyword>
<gene>
    <name evidence="7" type="ORF">PI95_017675</name>
</gene>
<proteinExistence type="inferred from homology"/>
<dbReference type="InterPro" id="IPR009081">
    <property type="entry name" value="PP-bd_ACP"/>
</dbReference>
<comment type="similarity">
    <text evidence="1">Belongs to the ATP-dependent AMP-binding enzyme family.</text>
</comment>
<organism evidence="7 8">
    <name type="scientific">Hassallia byssoidea VB512170</name>
    <dbReference type="NCBI Taxonomy" id="1304833"/>
    <lineage>
        <taxon>Bacteria</taxon>
        <taxon>Bacillati</taxon>
        <taxon>Cyanobacteriota</taxon>
        <taxon>Cyanophyceae</taxon>
        <taxon>Nostocales</taxon>
        <taxon>Tolypothrichaceae</taxon>
        <taxon>Hassallia</taxon>
    </lineage>
</organism>
<evidence type="ECO:0000256" key="1">
    <source>
        <dbReference type="ARBA" id="ARBA00006432"/>
    </source>
</evidence>
<feature type="domain" description="Carrier" evidence="6">
    <location>
        <begin position="601"/>
        <end position="676"/>
    </location>
</feature>
<dbReference type="InterPro" id="IPR025110">
    <property type="entry name" value="AMP-bd_C"/>
</dbReference>
<evidence type="ECO:0000256" key="2">
    <source>
        <dbReference type="ARBA" id="ARBA00022598"/>
    </source>
</evidence>
<dbReference type="CDD" id="cd05931">
    <property type="entry name" value="FAAL"/>
    <property type="match status" value="1"/>
</dbReference>
<evidence type="ECO:0000259" key="6">
    <source>
        <dbReference type="PROSITE" id="PS50075"/>
    </source>
</evidence>
<evidence type="ECO:0000313" key="7">
    <source>
        <dbReference type="EMBL" id="NEU74338.1"/>
    </source>
</evidence>
<sequence length="1062" mass="119910">MLAKPVLKFSTLVELLHKRAFDQSDRTAYTFLEDGNTEAGHLTYHQLWRRAQSIAAQLQSLTATGSRALLLYPQGLEFIAAFCGCLYAGVIAIPAPPPDPTRLKRTLPRLEAIALNAGATLVLTTSHLMTQLEENSSQIKEFPADHWLCTDKITEELAQEWQQPEISSDTLAYLQYTSGSTSTPKGVMVSHGNLMHHATSLQKACEYTSDSITVTWMPYFHDYGLVQGMILPLYTGTPCYLMSPFSFIRRPFHWLLAISRYRATHSQAPNFAYDQCIRRITASQRTQLNLSSWQAAGNAAEPINPLVVQEFIETFAPCGFRAEAFAPAYGLAEATLLVSSSPISSPPVYCTLEAASLEKNRVVEATEPQEMVRTIPGCGRLVGDTKVVIANPDNLTQCEPDEVGEIWVSDPSVALGYWQRNEETEKTFRAQLRDTQEEPFLRTGDLGFIKDGELFVTGRIKDLIIILGRNYYPQDIEFTVERSHNAIRPNGGAAFSVEVNGEERLIIVQEIERGQLRNLDTDEAIESIRQAVAQEHELPVYAIVLIKGGSIPKTSSGKIQRRACQSAFLSGTLDVVAQWMSNLNGVCAETAATRETVELLPKSTPIQKKIAAIWANCLVLPQVGLYDNFFILGGHSLHAVQIISEVGEAFSIDLPPSQLLESPTVASLSAQVEAAVTRKRQQTQHKKKGLRTYQQFYWVVVSVVLLLVLSIASFNWVVDPYGVLNSPIVQGFNQLKPEQIHHERLFKAIEIIHLKPQIIFFGTSRTKRGLDPRHPIFHDQNAYNLAMAGATMYEIRRYFNHVLANQPNLKQVVLGLDYISFAMNEKFQDDFDEGRLEQKRITLKDLISVLFSTDAFEDSLKTLAKNLSHSKSQKYSFFKGLEIIDDQKELPGSFQNFIQGGVYPLRKKDKYLLSKEQLKELKSLIEICQSINIDLKLFISPIHATLLEVYRVRDEWSEIERWLRSIVKLTDVWDFSSYNSITTEEIKNQMQYYLDYSHYRKEVGNLILNRIFDFQQETVPRDFGVIITPDNIESHLAQINTDHAAWAKNHPQLVKLAQDLQK</sequence>
<dbReference type="InterPro" id="IPR040097">
    <property type="entry name" value="FAAL/FAAC"/>
</dbReference>
<dbReference type="Pfam" id="PF00550">
    <property type="entry name" value="PP-binding"/>
    <property type="match status" value="1"/>
</dbReference>
<feature type="transmembrane region" description="Helical" evidence="5">
    <location>
        <begin position="696"/>
        <end position="718"/>
    </location>
</feature>
<dbReference type="InterPro" id="IPR042099">
    <property type="entry name" value="ANL_N_sf"/>
</dbReference>
<dbReference type="Proteomes" id="UP000031549">
    <property type="component" value="Unassembled WGS sequence"/>
</dbReference>
<dbReference type="InterPro" id="IPR020845">
    <property type="entry name" value="AMP-binding_CS"/>
</dbReference>
<accession>A0A846HBQ1</accession>
<keyword evidence="5" id="KW-0472">Membrane</keyword>
<evidence type="ECO:0000256" key="3">
    <source>
        <dbReference type="ARBA" id="ARBA00022832"/>
    </source>
</evidence>
<dbReference type="InterPro" id="IPR036736">
    <property type="entry name" value="ACP-like_sf"/>
</dbReference>
<dbReference type="Gene3D" id="3.30.300.30">
    <property type="match status" value="1"/>
</dbReference>
<comment type="caution">
    <text evidence="7">The sequence shown here is derived from an EMBL/GenBank/DDBJ whole genome shotgun (WGS) entry which is preliminary data.</text>
</comment>
<dbReference type="Gene3D" id="3.40.50.12780">
    <property type="entry name" value="N-terminal domain of ligase-like"/>
    <property type="match status" value="1"/>
</dbReference>
<dbReference type="GO" id="GO:0070566">
    <property type="term" value="F:adenylyltransferase activity"/>
    <property type="evidence" value="ECO:0007669"/>
    <property type="project" value="TreeGrafter"/>
</dbReference>
<dbReference type="PROSITE" id="PS50075">
    <property type="entry name" value="CARRIER"/>
    <property type="match status" value="1"/>
</dbReference>
<dbReference type="Pfam" id="PF23024">
    <property type="entry name" value="AMP-dom_DIP2-like"/>
    <property type="match status" value="1"/>
</dbReference>
<dbReference type="FunFam" id="3.40.50.12780:FF:000013">
    <property type="entry name" value="Long-chain-fatty-acid--AMP ligase FadD32"/>
    <property type="match status" value="1"/>
</dbReference>
<keyword evidence="2" id="KW-0436">Ligase</keyword>
<keyword evidence="8" id="KW-1185">Reference proteome</keyword>
<dbReference type="InterPro" id="IPR045851">
    <property type="entry name" value="AMP-bd_C_sf"/>
</dbReference>
<dbReference type="GO" id="GO:0005886">
    <property type="term" value="C:plasma membrane"/>
    <property type="evidence" value="ECO:0007669"/>
    <property type="project" value="TreeGrafter"/>
</dbReference>
<name>A0A846HBQ1_9CYAN</name>
<dbReference type="GO" id="GO:0006633">
    <property type="term" value="P:fatty acid biosynthetic process"/>
    <property type="evidence" value="ECO:0007669"/>
    <property type="project" value="TreeGrafter"/>
</dbReference>
<protein>
    <submittedName>
        <fullName evidence="7">AMP-binding protein</fullName>
    </submittedName>
</protein>
<keyword evidence="5" id="KW-0812">Transmembrane</keyword>
<dbReference type="RefSeq" id="WP_063842448.1">
    <property type="nucleotide sequence ID" value="NZ_JTCM02000039.1"/>
</dbReference>
<keyword evidence="3" id="KW-0276">Fatty acid metabolism</keyword>
<evidence type="ECO:0000256" key="5">
    <source>
        <dbReference type="SAM" id="Phobius"/>
    </source>
</evidence>
<evidence type="ECO:0000256" key="4">
    <source>
        <dbReference type="ARBA" id="ARBA00023098"/>
    </source>
</evidence>
<evidence type="ECO:0000313" key="8">
    <source>
        <dbReference type="Proteomes" id="UP000031549"/>
    </source>
</evidence>
<dbReference type="Gene3D" id="1.10.1200.10">
    <property type="entry name" value="ACP-like"/>
    <property type="match status" value="1"/>
</dbReference>
<reference evidence="7 8" key="1">
    <citation type="journal article" date="2015" name="Genome Announc.">
        <title>Draft Genome Sequence of Cyanobacterium Hassallia byssoidea Strain VB512170, Isolated from Monuments in India.</title>
        <authorList>
            <person name="Singh D."/>
            <person name="Chandrababunaidu M.M."/>
            <person name="Panda A."/>
            <person name="Sen D."/>
            <person name="Bhattacharyya S."/>
            <person name="Adhikary S.P."/>
            <person name="Tripathy S."/>
        </authorList>
    </citation>
    <scope>NUCLEOTIDE SEQUENCE [LARGE SCALE GENOMIC DNA]</scope>
    <source>
        <strain evidence="7 8">VB512170</strain>
    </source>
</reference>